<dbReference type="STRING" id="3818.A0A444XSA3"/>
<feature type="domain" description="F-box" evidence="2">
    <location>
        <begin position="154"/>
        <end position="190"/>
    </location>
</feature>
<sequence>MDKRIWCDKETEAPVVFMEEFVIDGQKADCSQFKLETFEKLALKILKAFPTCALTAHLTKFYTLGKLFPLFHRLEGIFKNDKDTGAGAVSGFDAEEQVNEEIEDQTQGLDDSEMSSNTNIDGGQGGQGQASHSESGTEEQNSESGGPDWAELTHECLTNIFSRLTIQDRWRGTMLVCKSWLRAFKDPSLHTIFNLDP</sequence>
<dbReference type="AlphaFoldDB" id="A0A444XSA3"/>
<gene>
    <name evidence="3" type="ORF">Ahy_B09g098590</name>
</gene>
<evidence type="ECO:0000313" key="4">
    <source>
        <dbReference type="Proteomes" id="UP000289738"/>
    </source>
</evidence>
<organism evidence="3 4">
    <name type="scientific">Arachis hypogaea</name>
    <name type="common">Peanut</name>
    <dbReference type="NCBI Taxonomy" id="3818"/>
    <lineage>
        <taxon>Eukaryota</taxon>
        <taxon>Viridiplantae</taxon>
        <taxon>Streptophyta</taxon>
        <taxon>Embryophyta</taxon>
        <taxon>Tracheophyta</taxon>
        <taxon>Spermatophyta</taxon>
        <taxon>Magnoliopsida</taxon>
        <taxon>eudicotyledons</taxon>
        <taxon>Gunneridae</taxon>
        <taxon>Pentapetalae</taxon>
        <taxon>rosids</taxon>
        <taxon>fabids</taxon>
        <taxon>Fabales</taxon>
        <taxon>Fabaceae</taxon>
        <taxon>Papilionoideae</taxon>
        <taxon>50 kb inversion clade</taxon>
        <taxon>dalbergioids sensu lato</taxon>
        <taxon>Dalbergieae</taxon>
        <taxon>Pterocarpus clade</taxon>
        <taxon>Arachis</taxon>
    </lineage>
</organism>
<dbReference type="InterPro" id="IPR036047">
    <property type="entry name" value="F-box-like_dom_sf"/>
</dbReference>
<keyword evidence="4" id="KW-1185">Reference proteome</keyword>
<dbReference type="EMBL" id="SDMP01000019">
    <property type="protein sequence ID" value="RYQ92376.1"/>
    <property type="molecule type" value="Genomic_DNA"/>
</dbReference>
<evidence type="ECO:0000256" key="1">
    <source>
        <dbReference type="SAM" id="MobiDB-lite"/>
    </source>
</evidence>
<dbReference type="Gene3D" id="1.20.1280.50">
    <property type="match status" value="1"/>
</dbReference>
<name>A0A444XSA3_ARAHY</name>
<evidence type="ECO:0000313" key="3">
    <source>
        <dbReference type="EMBL" id="RYQ92376.1"/>
    </source>
</evidence>
<comment type="caution">
    <text evidence="3">The sequence shown here is derived from an EMBL/GenBank/DDBJ whole genome shotgun (WGS) entry which is preliminary data.</text>
</comment>
<reference evidence="3 4" key="1">
    <citation type="submission" date="2019-01" db="EMBL/GenBank/DDBJ databases">
        <title>Sequencing of cultivated peanut Arachis hypogaea provides insights into genome evolution and oil improvement.</title>
        <authorList>
            <person name="Chen X."/>
        </authorList>
    </citation>
    <scope>NUCLEOTIDE SEQUENCE [LARGE SCALE GENOMIC DNA]</scope>
    <source>
        <strain evidence="4">cv. Fuhuasheng</strain>
        <tissue evidence="3">Leaves</tissue>
    </source>
</reference>
<dbReference type="SUPFAM" id="SSF81383">
    <property type="entry name" value="F-box domain"/>
    <property type="match status" value="1"/>
</dbReference>
<dbReference type="InterPro" id="IPR001810">
    <property type="entry name" value="F-box_dom"/>
</dbReference>
<protein>
    <recommendedName>
        <fullName evidence="2">F-box domain-containing protein</fullName>
    </recommendedName>
</protein>
<accession>A0A444XSA3</accession>
<feature type="region of interest" description="Disordered" evidence="1">
    <location>
        <begin position="90"/>
        <end position="149"/>
    </location>
</feature>
<feature type="compositionally biased region" description="Polar residues" evidence="1">
    <location>
        <begin position="105"/>
        <end position="121"/>
    </location>
</feature>
<proteinExistence type="predicted"/>
<dbReference type="Pfam" id="PF12937">
    <property type="entry name" value="F-box-like"/>
    <property type="match status" value="1"/>
</dbReference>
<evidence type="ECO:0000259" key="2">
    <source>
        <dbReference type="Pfam" id="PF12937"/>
    </source>
</evidence>
<feature type="compositionally biased region" description="Acidic residues" evidence="1">
    <location>
        <begin position="93"/>
        <end position="104"/>
    </location>
</feature>
<dbReference type="Proteomes" id="UP000289738">
    <property type="component" value="Chromosome B09"/>
</dbReference>